<dbReference type="InterPro" id="IPR013098">
    <property type="entry name" value="Ig_I-set"/>
</dbReference>
<feature type="domain" description="Ig-like" evidence="1">
    <location>
        <begin position="37"/>
        <end position="138"/>
    </location>
</feature>
<accession>A0ABP1PYK0</accession>
<keyword evidence="3" id="KW-1185">Reference proteome</keyword>
<dbReference type="PROSITE" id="PS00290">
    <property type="entry name" value="IG_MHC"/>
    <property type="match status" value="1"/>
</dbReference>
<dbReference type="Gene3D" id="2.60.40.10">
    <property type="entry name" value="Immunoglobulins"/>
    <property type="match status" value="1"/>
</dbReference>
<dbReference type="EMBL" id="CAXLJM020000014">
    <property type="protein sequence ID" value="CAL8080619.1"/>
    <property type="molecule type" value="Genomic_DNA"/>
</dbReference>
<dbReference type="InterPro" id="IPR036179">
    <property type="entry name" value="Ig-like_dom_sf"/>
</dbReference>
<evidence type="ECO:0000259" key="1">
    <source>
        <dbReference type="PROSITE" id="PS50835"/>
    </source>
</evidence>
<dbReference type="SMART" id="SM00408">
    <property type="entry name" value="IGc2"/>
    <property type="match status" value="1"/>
</dbReference>
<dbReference type="InterPro" id="IPR013783">
    <property type="entry name" value="Ig-like_fold"/>
</dbReference>
<sequence length="157" mass="18135">MTMLRTMTPVAVLVIIGLFIVPVIDTTPALSRFSNRPRITRPDNTFDRIKIDGEAVEHWRHTEGDLAVMKCITDLNDYPVIAWMKDGRPAPTGTRVYELINKGNSFLEIPRVSLKDEGNYTCSVSHELGFATKQYRICVIKRGVKEDCPRWWYNWNY</sequence>
<evidence type="ECO:0000313" key="2">
    <source>
        <dbReference type="EMBL" id="CAL8080619.1"/>
    </source>
</evidence>
<dbReference type="CDD" id="cd00096">
    <property type="entry name" value="Ig"/>
    <property type="match status" value="1"/>
</dbReference>
<dbReference type="InterPro" id="IPR003598">
    <property type="entry name" value="Ig_sub2"/>
</dbReference>
<dbReference type="Pfam" id="PF07679">
    <property type="entry name" value="I-set"/>
    <property type="match status" value="1"/>
</dbReference>
<organism evidence="2 3">
    <name type="scientific">Orchesella dallaii</name>
    <dbReference type="NCBI Taxonomy" id="48710"/>
    <lineage>
        <taxon>Eukaryota</taxon>
        <taxon>Metazoa</taxon>
        <taxon>Ecdysozoa</taxon>
        <taxon>Arthropoda</taxon>
        <taxon>Hexapoda</taxon>
        <taxon>Collembola</taxon>
        <taxon>Entomobryomorpha</taxon>
        <taxon>Entomobryoidea</taxon>
        <taxon>Orchesellidae</taxon>
        <taxon>Orchesellinae</taxon>
        <taxon>Orchesella</taxon>
    </lineage>
</organism>
<proteinExistence type="predicted"/>
<comment type="caution">
    <text evidence="2">The sequence shown here is derived from an EMBL/GenBank/DDBJ whole genome shotgun (WGS) entry which is preliminary data.</text>
</comment>
<dbReference type="SUPFAM" id="SSF48726">
    <property type="entry name" value="Immunoglobulin"/>
    <property type="match status" value="1"/>
</dbReference>
<reference evidence="2 3" key="1">
    <citation type="submission" date="2024-08" db="EMBL/GenBank/DDBJ databases">
        <authorList>
            <person name="Cucini C."/>
            <person name="Frati F."/>
        </authorList>
    </citation>
    <scope>NUCLEOTIDE SEQUENCE [LARGE SCALE GENOMIC DNA]</scope>
</reference>
<name>A0ABP1PYK0_9HEXA</name>
<dbReference type="InterPro" id="IPR003006">
    <property type="entry name" value="Ig/MHC_CS"/>
</dbReference>
<dbReference type="PROSITE" id="PS50835">
    <property type="entry name" value="IG_LIKE"/>
    <property type="match status" value="1"/>
</dbReference>
<protein>
    <recommendedName>
        <fullName evidence="1">Ig-like domain-containing protein</fullName>
    </recommendedName>
</protein>
<dbReference type="Proteomes" id="UP001642540">
    <property type="component" value="Unassembled WGS sequence"/>
</dbReference>
<gene>
    <name evidence="2" type="ORF">ODALV1_LOCUS4693</name>
</gene>
<evidence type="ECO:0000313" key="3">
    <source>
        <dbReference type="Proteomes" id="UP001642540"/>
    </source>
</evidence>
<dbReference type="InterPro" id="IPR007110">
    <property type="entry name" value="Ig-like_dom"/>
</dbReference>